<dbReference type="PROSITE" id="PS51257">
    <property type="entry name" value="PROKAR_LIPOPROTEIN"/>
    <property type="match status" value="1"/>
</dbReference>
<feature type="signal peptide" evidence="1">
    <location>
        <begin position="1"/>
        <end position="31"/>
    </location>
</feature>
<organism evidence="2 3">
    <name type="scientific">Neotamlana laminarinivorans</name>
    <dbReference type="NCBI Taxonomy" id="2883124"/>
    <lineage>
        <taxon>Bacteria</taxon>
        <taxon>Pseudomonadati</taxon>
        <taxon>Bacteroidota</taxon>
        <taxon>Flavobacteriia</taxon>
        <taxon>Flavobacteriales</taxon>
        <taxon>Flavobacteriaceae</taxon>
        <taxon>Neotamlana</taxon>
    </lineage>
</organism>
<dbReference type="AlphaFoldDB" id="A0A9X1L1Q5"/>
<reference evidence="2" key="1">
    <citation type="submission" date="2021-10" db="EMBL/GenBank/DDBJ databases">
        <title>Tamlana sargassums sp. nov., and Tamlana laminarinivorans sp. nov., two new bacteria isolated from the brown alga.</title>
        <authorList>
            <person name="Li J."/>
        </authorList>
    </citation>
    <scope>NUCLEOTIDE SEQUENCE</scope>
    <source>
        <strain evidence="2">PT2-4</strain>
    </source>
</reference>
<dbReference type="EMBL" id="JAJAPW010000003">
    <property type="protein sequence ID" value="MCB4798945.1"/>
    <property type="molecule type" value="Genomic_DNA"/>
</dbReference>
<sequence>MKSKINNLLKTNLLILLVIFGLSLTSCDSNDDGGDPTPSAEYPDYLVGAAVDGEGYFLTTDNITSGNLTIVGNGYEGWSNISASVDGYLYVINNTEGLTEKFELTENGPVKVDAISNAVLTAGGFFRYIQATDNGDLFLSSNPNGDGYTPYAIIDIETFAATSSGFISFPTVGEKVNLWSNALVENGKIYFGSLYGNSDWTGIEDELYTVVYDYPSLTNAQIITSSASAGMTAGYRTNGTFATETGDIYQYNITSELWYGHDEVADESSVFVKIANGDYDDDYVLDVSSFFSEPISIWNAWYAADGIAYANVIRNADVPEWGDLSQNTGTLVEIDLINQTVTELNLPDASFVNIFTLDCVEDDKFYIPVSVTGGDAHIYEITIGGGANAFSQGAALDGSNVYVNSLLKN</sequence>
<keyword evidence="1" id="KW-0732">Signal</keyword>
<evidence type="ECO:0000313" key="2">
    <source>
        <dbReference type="EMBL" id="MCB4798945.1"/>
    </source>
</evidence>
<evidence type="ECO:0008006" key="4">
    <source>
        <dbReference type="Google" id="ProtNLM"/>
    </source>
</evidence>
<accession>A0A9X1L1Q5</accession>
<dbReference type="Proteomes" id="UP001139199">
    <property type="component" value="Unassembled WGS sequence"/>
</dbReference>
<feature type="chain" id="PRO_5040899905" description="DUF4374 domain-containing protein" evidence="1">
    <location>
        <begin position="32"/>
        <end position="409"/>
    </location>
</feature>
<name>A0A9X1L1Q5_9FLAO</name>
<protein>
    <recommendedName>
        <fullName evidence="4">DUF4374 domain-containing protein</fullName>
    </recommendedName>
</protein>
<comment type="caution">
    <text evidence="2">The sequence shown here is derived from an EMBL/GenBank/DDBJ whole genome shotgun (WGS) entry which is preliminary data.</text>
</comment>
<proteinExistence type="predicted"/>
<evidence type="ECO:0000313" key="3">
    <source>
        <dbReference type="Proteomes" id="UP001139199"/>
    </source>
</evidence>
<evidence type="ECO:0000256" key="1">
    <source>
        <dbReference type="SAM" id="SignalP"/>
    </source>
</evidence>
<gene>
    <name evidence="2" type="ORF">LG649_08810</name>
</gene>
<keyword evidence="3" id="KW-1185">Reference proteome</keyword>
<dbReference type="RefSeq" id="WP_226543420.1">
    <property type="nucleotide sequence ID" value="NZ_JAJAPW010000003.1"/>
</dbReference>